<sequence>MSWTIYNPLIYAPNHQNQYACFYASALEKENRELRNTVSQMRVKLGVASANYNVGKHETENLRKSQQENQILIARLEERLNAANQEKKKINTEKKELKRLRDEVERLEDLRKVDIQRVNDREEENKQLMDEISRNRKQIVELETSLEIAQMTADSDQASREEFERENVKLRAEKQHFDDTLKEYKVRLGISMASKNVNVRQAEMLKQKDEEYQFRIQSLEKRLKAANAEIERMRDRAMETGKTADSLQDHHHRMKKHRNSVNMEFITPRSLDNANTSRSGWTPKRGSPVGSRDRISMGSTGSVNSRYNKLPKIKISSKQGRVSAPR</sequence>
<feature type="compositionally biased region" description="Polar residues" evidence="2">
    <location>
        <begin position="270"/>
        <end position="280"/>
    </location>
</feature>
<feature type="coiled-coil region" evidence="1">
    <location>
        <begin position="24"/>
        <end position="243"/>
    </location>
</feature>
<protein>
    <submittedName>
        <fullName evidence="3">Uncharacterized protein</fullName>
    </submittedName>
</protein>
<evidence type="ECO:0000313" key="3">
    <source>
        <dbReference type="EMBL" id="WAR30461.1"/>
    </source>
</evidence>
<proteinExistence type="predicted"/>
<name>A0ABY7GH19_MYAAR</name>
<evidence type="ECO:0000256" key="2">
    <source>
        <dbReference type="SAM" id="MobiDB-lite"/>
    </source>
</evidence>
<evidence type="ECO:0000256" key="1">
    <source>
        <dbReference type="SAM" id="Coils"/>
    </source>
</evidence>
<evidence type="ECO:0000313" key="4">
    <source>
        <dbReference type="Proteomes" id="UP001164746"/>
    </source>
</evidence>
<keyword evidence="1" id="KW-0175">Coiled coil</keyword>
<gene>
    <name evidence="3" type="ORF">MAR_033003</name>
</gene>
<dbReference type="Proteomes" id="UP001164746">
    <property type="component" value="Chromosome 17"/>
</dbReference>
<feature type="compositionally biased region" description="Polar residues" evidence="2">
    <location>
        <begin position="297"/>
        <end position="307"/>
    </location>
</feature>
<organism evidence="3 4">
    <name type="scientific">Mya arenaria</name>
    <name type="common">Soft-shell clam</name>
    <dbReference type="NCBI Taxonomy" id="6604"/>
    <lineage>
        <taxon>Eukaryota</taxon>
        <taxon>Metazoa</taxon>
        <taxon>Spiralia</taxon>
        <taxon>Lophotrochozoa</taxon>
        <taxon>Mollusca</taxon>
        <taxon>Bivalvia</taxon>
        <taxon>Autobranchia</taxon>
        <taxon>Heteroconchia</taxon>
        <taxon>Euheterodonta</taxon>
        <taxon>Imparidentia</taxon>
        <taxon>Neoheterodontei</taxon>
        <taxon>Myida</taxon>
        <taxon>Myoidea</taxon>
        <taxon>Myidae</taxon>
        <taxon>Mya</taxon>
    </lineage>
</organism>
<dbReference type="EMBL" id="CP111028">
    <property type="protein sequence ID" value="WAR30461.1"/>
    <property type="molecule type" value="Genomic_DNA"/>
</dbReference>
<accession>A0ABY7GH19</accession>
<reference evidence="3" key="1">
    <citation type="submission" date="2022-11" db="EMBL/GenBank/DDBJ databases">
        <title>Centuries of genome instability and evolution in soft-shell clam transmissible cancer (bioRxiv).</title>
        <authorList>
            <person name="Hart S.F.M."/>
            <person name="Yonemitsu M.A."/>
            <person name="Giersch R.M."/>
            <person name="Beal B.F."/>
            <person name="Arriagada G."/>
            <person name="Davis B.W."/>
            <person name="Ostrander E.A."/>
            <person name="Goff S.P."/>
            <person name="Metzger M.J."/>
        </authorList>
    </citation>
    <scope>NUCLEOTIDE SEQUENCE</scope>
    <source>
        <strain evidence="3">MELC-2E11</strain>
        <tissue evidence="3">Siphon/mantle</tissue>
    </source>
</reference>
<keyword evidence="4" id="KW-1185">Reference proteome</keyword>
<feature type="region of interest" description="Disordered" evidence="2">
    <location>
        <begin position="269"/>
        <end position="326"/>
    </location>
</feature>